<accession>A0ABW0J7S5</accession>
<evidence type="ECO:0000256" key="7">
    <source>
        <dbReference type="ARBA" id="ARBA00024739"/>
    </source>
</evidence>
<comment type="caution">
    <text evidence="11">The sequence shown here is derived from an EMBL/GenBank/DDBJ whole genome shotgun (WGS) entry which is preliminary data.</text>
</comment>
<keyword evidence="11" id="KW-0966">Cell projection</keyword>
<dbReference type="SUPFAM" id="SSF101498">
    <property type="entry name" value="Anti-sigma factor FlgM"/>
    <property type="match status" value="1"/>
</dbReference>
<evidence type="ECO:0000256" key="4">
    <source>
        <dbReference type="ARBA" id="ARBA00022795"/>
    </source>
</evidence>
<keyword evidence="12" id="KW-1185">Reference proteome</keyword>
<feature type="compositionally biased region" description="Polar residues" evidence="9">
    <location>
        <begin position="1"/>
        <end position="21"/>
    </location>
</feature>
<evidence type="ECO:0000256" key="8">
    <source>
        <dbReference type="ARBA" id="ARBA00030117"/>
    </source>
</evidence>
<comment type="similarity">
    <text evidence="1">Belongs to the FlgM family.</text>
</comment>
<dbReference type="Proteomes" id="UP001596103">
    <property type="component" value="Unassembled WGS sequence"/>
</dbReference>
<evidence type="ECO:0000256" key="6">
    <source>
        <dbReference type="ARBA" id="ARBA00023163"/>
    </source>
</evidence>
<proteinExistence type="inferred from homology"/>
<sequence>MKVDSTTRNSARSLQNGLARTQQQGESASTAGAGSTSGASTGAPAQSGAGSDANVSLSAMSSTLRSLAASGAADIDMAHVESIKDAIRNGTLQIDTGKIADGVLETARNLLSARPAN</sequence>
<feature type="compositionally biased region" description="Low complexity" evidence="9">
    <location>
        <begin position="22"/>
        <end position="51"/>
    </location>
</feature>
<reference evidence="12" key="1">
    <citation type="journal article" date="2019" name="Int. J. Syst. Evol. Microbiol.">
        <title>The Global Catalogue of Microorganisms (GCM) 10K type strain sequencing project: providing services to taxonomists for standard genome sequencing and annotation.</title>
        <authorList>
            <consortium name="The Broad Institute Genomics Platform"/>
            <consortium name="The Broad Institute Genome Sequencing Center for Infectious Disease"/>
            <person name="Wu L."/>
            <person name="Ma J."/>
        </authorList>
    </citation>
    <scope>NUCLEOTIDE SEQUENCE [LARGE SCALE GENOMIC DNA]</scope>
    <source>
        <strain evidence="12">CCUG 56042</strain>
    </source>
</reference>
<dbReference type="RefSeq" id="WP_377711184.1">
    <property type="nucleotide sequence ID" value="NZ_JBHSMP010000013.1"/>
</dbReference>
<dbReference type="InterPro" id="IPR007412">
    <property type="entry name" value="FlgM"/>
</dbReference>
<evidence type="ECO:0000259" key="10">
    <source>
        <dbReference type="Pfam" id="PF04316"/>
    </source>
</evidence>
<organism evidence="11 12">
    <name type="scientific">Paraburkholderia denitrificans</name>
    <dbReference type="NCBI Taxonomy" id="694025"/>
    <lineage>
        <taxon>Bacteria</taxon>
        <taxon>Pseudomonadati</taxon>
        <taxon>Pseudomonadota</taxon>
        <taxon>Betaproteobacteria</taxon>
        <taxon>Burkholderiales</taxon>
        <taxon>Burkholderiaceae</taxon>
        <taxon>Paraburkholderia</taxon>
    </lineage>
</organism>
<keyword evidence="5" id="KW-0805">Transcription regulation</keyword>
<evidence type="ECO:0000256" key="3">
    <source>
        <dbReference type="ARBA" id="ARBA00022491"/>
    </source>
</evidence>
<keyword evidence="6" id="KW-0804">Transcription</keyword>
<dbReference type="Pfam" id="PF04316">
    <property type="entry name" value="FlgM"/>
    <property type="match status" value="1"/>
</dbReference>
<evidence type="ECO:0000256" key="9">
    <source>
        <dbReference type="SAM" id="MobiDB-lite"/>
    </source>
</evidence>
<dbReference type="EMBL" id="JBHSMP010000013">
    <property type="protein sequence ID" value="MFC5429114.1"/>
    <property type="molecule type" value="Genomic_DNA"/>
</dbReference>
<evidence type="ECO:0000313" key="11">
    <source>
        <dbReference type="EMBL" id="MFC5429114.1"/>
    </source>
</evidence>
<dbReference type="InterPro" id="IPR035890">
    <property type="entry name" value="Anti-sigma-28_factor_FlgM_sf"/>
</dbReference>
<evidence type="ECO:0000256" key="1">
    <source>
        <dbReference type="ARBA" id="ARBA00005322"/>
    </source>
</evidence>
<gene>
    <name evidence="11" type="primary">flgM</name>
    <name evidence="11" type="ORF">ACFPTO_09910</name>
</gene>
<protein>
    <recommendedName>
        <fullName evidence="2">Negative regulator of flagellin synthesis</fullName>
    </recommendedName>
    <alternativeName>
        <fullName evidence="8">Anti-sigma-28 factor</fullName>
    </alternativeName>
</protein>
<evidence type="ECO:0000256" key="5">
    <source>
        <dbReference type="ARBA" id="ARBA00023015"/>
    </source>
</evidence>
<dbReference type="NCBIfam" id="TIGR03824">
    <property type="entry name" value="FlgM_jcvi"/>
    <property type="match status" value="1"/>
</dbReference>
<feature type="domain" description="Anti-sigma-28 factor FlgM C-terminal" evidence="10">
    <location>
        <begin position="55"/>
        <end position="104"/>
    </location>
</feature>
<keyword evidence="11" id="KW-0969">Cilium</keyword>
<evidence type="ECO:0000256" key="2">
    <source>
        <dbReference type="ARBA" id="ARBA00017823"/>
    </source>
</evidence>
<keyword evidence="3" id="KW-0678">Repressor</keyword>
<keyword evidence="11" id="KW-0282">Flagellum</keyword>
<keyword evidence="4" id="KW-1005">Bacterial flagellum biogenesis</keyword>
<dbReference type="InterPro" id="IPR031316">
    <property type="entry name" value="FlgM_C"/>
</dbReference>
<evidence type="ECO:0000313" key="12">
    <source>
        <dbReference type="Proteomes" id="UP001596103"/>
    </source>
</evidence>
<name>A0ABW0J7S5_9BURK</name>
<comment type="function">
    <text evidence="7">Responsible for the coupling of flagellin expression to flagellar assembly by preventing expression of the flagellin genes when a component of the middle class of proteins is defective. It negatively regulates flagellar genes by inhibiting the activity of FliA by directly binding to FliA.</text>
</comment>
<feature type="region of interest" description="Disordered" evidence="9">
    <location>
        <begin position="1"/>
        <end position="54"/>
    </location>
</feature>